<keyword evidence="1" id="KW-0812">Transmembrane</keyword>
<organism evidence="2">
    <name type="scientific">uncultured bacterium</name>
    <name type="common">gcode 4</name>
    <dbReference type="NCBI Taxonomy" id="1234023"/>
    <lineage>
        <taxon>Bacteria</taxon>
        <taxon>environmental samples</taxon>
    </lineage>
</organism>
<reference evidence="2" key="1">
    <citation type="journal article" date="2012" name="Science">
        <title>Fermentation, hydrogen, and sulfur metabolism in multiple uncultivated bacterial phyla.</title>
        <authorList>
            <person name="Wrighton K.C."/>
            <person name="Thomas B.C."/>
            <person name="Sharon I."/>
            <person name="Miller C.S."/>
            <person name="Castelle C.J."/>
            <person name="VerBerkmoes N.C."/>
            <person name="Wilkins M.J."/>
            <person name="Hettich R.L."/>
            <person name="Lipton M.S."/>
            <person name="Williams K.H."/>
            <person name="Long P.E."/>
            <person name="Banfield J.F."/>
        </authorList>
    </citation>
    <scope>NUCLEOTIDE SEQUENCE [LARGE SCALE GENOMIC DNA]</scope>
</reference>
<keyword evidence="1" id="KW-0472">Membrane</keyword>
<comment type="caution">
    <text evidence="2">The sequence shown here is derived from an EMBL/GenBank/DDBJ whole genome shotgun (WGS) entry which is preliminary data.</text>
</comment>
<accession>K2G2S5</accession>
<sequence length="293" mass="34295">MKTNYNSWFSSIVAILLTAFLVVVSAWVLSIVLQESRNTRLVYNSISTYAWAEWAQEYALLKIKNHEEWFQDSIVEGQDSDSKLLAVNPGSINKIDQYIEYTMSTNSKKYSSTIASWDFEIIPLFFDPGSPMQINSKHPSLTWALVKSASLKLVWNWNFVWNIIWNDASWQTFGMAWTWSNWVSIWGGYSVSSENGQIKKIVADSDMWWDIKKVTFSTMKIKDFIAMYNHNYLILYNPTNSSFPYSIESLEWFSTPKTSIIASSRIWNFKQNVLFEEDKNRYFEALKYSIFNK</sequence>
<keyword evidence="1" id="KW-1133">Transmembrane helix</keyword>
<evidence type="ECO:0000256" key="1">
    <source>
        <dbReference type="SAM" id="Phobius"/>
    </source>
</evidence>
<protein>
    <submittedName>
        <fullName evidence="2">Uncharacterized protein</fullName>
    </submittedName>
</protein>
<dbReference type="AlphaFoldDB" id="K2G2S5"/>
<name>K2G2S5_9BACT</name>
<proteinExistence type="predicted"/>
<gene>
    <name evidence="2" type="ORF">ACD_3C00043G0006</name>
</gene>
<feature type="transmembrane region" description="Helical" evidence="1">
    <location>
        <begin position="12"/>
        <end position="33"/>
    </location>
</feature>
<dbReference type="EMBL" id="AMFJ01000317">
    <property type="protein sequence ID" value="EKE28567.1"/>
    <property type="molecule type" value="Genomic_DNA"/>
</dbReference>
<evidence type="ECO:0000313" key="2">
    <source>
        <dbReference type="EMBL" id="EKE28567.1"/>
    </source>
</evidence>